<dbReference type="OrthoDB" id="8524027at2"/>
<evidence type="ECO:0000256" key="1">
    <source>
        <dbReference type="ARBA" id="ARBA00004533"/>
    </source>
</evidence>
<dbReference type="CDD" id="cd07984">
    <property type="entry name" value="LPLAT_LABLAT-like"/>
    <property type="match status" value="1"/>
</dbReference>
<keyword evidence="4 7" id="KW-0808">Transferase</keyword>
<gene>
    <name evidence="7" type="ORF">EV686_101390</name>
</gene>
<evidence type="ECO:0000313" key="7">
    <source>
        <dbReference type="EMBL" id="TCV02931.1"/>
    </source>
</evidence>
<evidence type="ECO:0000256" key="5">
    <source>
        <dbReference type="ARBA" id="ARBA00023136"/>
    </source>
</evidence>
<sequence length="284" mass="31920">MLLAVSRLLAALPLSFLQNAGRLIGRIVYRFPGKYRNRLQANMRQAGYTDTALMRRAAAEAGAMMSEIPKIWMRTEDVLSKTVVSGDTEVIPQALAEGRGVIYLTPHLGGFEITPRYLLRYGPITVMFRPPRKAILEPLITSSRKMPGLRTVPTNMQGVREFVRALKRGEAIGMLPDQVPGEGDGVWAPMFGRHALTMTLAGKLARQTNAVLIIMASERLPKGQGWRIHINRVPDPLPENPVEMATLINQSMETMIRRFPEQYLWGYNRYKSRDDAPPRPEDAQ</sequence>
<dbReference type="GO" id="GO:0016746">
    <property type="term" value="F:acyltransferase activity"/>
    <property type="evidence" value="ECO:0007669"/>
    <property type="project" value="UniProtKB-KW"/>
</dbReference>
<dbReference type="Proteomes" id="UP000294692">
    <property type="component" value="Unassembled WGS sequence"/>
</dbReference>
<keyword evidence="2" id="KW-1003">Cell membrane</keyword>
<evidence type="ECO:0000256" key="6">
    <source>
        <dbReference type="ARBA" id="ARBA00023315"/>
    </source>
</evidence>
<dbReference type="EMBL" id="SMBX01000001">
    <property type="protein sequence ID" value="TCV02931.1"/>
    <property type="molecule type" value="Genomic_DNA"/>
</dbReference>
<dbReference type="GO" id="GO:0009247">
    <property type="term" value="P:glycolipid biosynthetic process"/>
    <property type="evidence" value="ECO:0007669"/>
    <property type="project" value="UniProtKB-ARBA"/>
</dbReference>
<dbReference type="PIRSF" id="PIRSF026649">
    <property type="entry name" value="MsbB"/>
    <property type="match status" value="1"/>
</dbReference>
<accession>A0A4R3VFB7</accession>
<protein>
    <submittedName>
        <fullName evidence="7">KDO2-lipid IV(A) lauroyltransferase</fullName>
    </submittedName>
</protein>
<evidence type="ECO:0000313" key="8">
    <source>
        <dbReference type="Proteomes" id="UP000294692"/>
    </source>
</evidence>
<evidence type="ECO:0000256" key="4">
    <source>
        <dbReference type="ARBA" id="ARBA00022679"/>
    </source>
</evidence>
<keyword evidence="3" id="KW-0997">Cell inner membrane</keyword>
<reference evidence="7 8" key="1">
    <citation type="submission" date="2019-03" db="EMBL/GenBank/DDBJ databases">
        <title>Genomic Encyclopedia of Type Strains, Phase IV (KMG-IV): sequencing the most valuable type-strain genomes for metagenomic binning, comparative biology and taxonomic classification.</title>
        <authorList>
            <person name="Goeker M."/>
        </authorList>
    </citation>
    <scope>NUCLEOTIDE SEQUENCE [LARGE SCALE GENOMIC DNA]</scope>
    <source>
        <strain evidence="7 8">DSM 100048</strain>
    </source>
</reference>
<dbReference type="Pfam" id="PF03279">
    <property type="entry name" value="Lip_A_acyltrans"/>
    <property type="match status" value="1"/>
</dbReference>
<dbReference type="GO" id="GO:0005886">
    <property type="term" value="C:plasma membrane"/>
    <property type="evidence" value="ECO:0007669"/>
    <property type="project" value="UniProtKB-SubCell"/>
</dbReference>
<comment type="caution">
    <text evidence="7">The sequence shown here is derived from an EMBL/GenBank/DDBJ whole genome shotgun (WGS) entry which is preliminary data.</text>
</comment>
<dbReference type="AlphaFoldDB" id="A0A4R3VFB7"/>
<dbReference type="RefSeq" id="WP_132472902.1">
    <property type="nucleotide sequence ID" value="NZ_JBEBWM010000156.1"/>
</dbReference>
<dbReference type="NCBIfam" id="NF006487">
    <property type="entry name" value="PRK08905.1"/>
    <property type="match status" value="1"/>
</dbReference>
<evidence type="ECO:0000256" key="2">
    <source>
        <dbReference type="ARBA" id="ARBA00022475"/>
    </source>
</evidence>
<dbReference type="PANTHER" id="PTHR30606:SF10">
    <property type="entry name" value="PHOSPHATIDYLINOSITOL MANNOSIDE ACYLTRANSFERASE"/>
    <property type="match status" value="1"/>
</dbReference>
<keyword evidence="8" id="KW-1185">Reference proteome</keyword>
<organism evidence="7 8">
    <name type="scientific">Paracandidimonas soli</name>
    <dbReference type="NCBI Taxonomy" id="1917182"/>
    <lineage>
        <taxon>Bacteria</taxon>
        <taxon>Pseudomonadati</taxon>
        <taxon>Pseudomonadota</taxon>
        <taxon>Betaproteobacteria</taxon>
        <taxon>Burkholderiales</taxon>
        <taxon>Alcaligenaceae</taxon>
        <taxon>Paracandidimonas</taxon>
    </lineage>
</organism>
<name>A0A4R3VFB7_9BURK</name>
<keyword evidence="6" id="KW-0012">Acyltransferase</keyword>
<dbReference type="InterPro" id="IPR004960">
    <property type="entry name" value="LipA_acyltrans"/>
</dbReference>
<keyword evidence="5" id="KW-0472">Membrane</keyword>
<proteinExistence type="predicted"/>
<evidence type="ECO:0000256" key="3">
    <source>
        <dbReference type="ARBA" id="ARBA00022519"/>
    </source>
</evidence>
<comment type="subcellular location">
    <subcellularLocation>
        <location evidence="1">Cell inner membrane</location>
    </subcellularLocation>
</comment>
<dbReference type="PANTHER" id="PTHR30606">
    <property type="entry name" value="LIPID A BIOSYNTHESIS LAUROYL ACYLTRANSFERASE"/>
    <property type="match status" value="1"/>
</dbReference>